<keyword evidence="1" id="KW-0732">Signal</keyword>
<proteinExistence type="predicted"/>
<evidence type="ECO:0000313" key="2">
    <source>
        <dbReference type="EMBL" id="KAF2732554.1"/>
    </source>
</evidence>
<keyword evidence="3" id="KW-1185">Reference proteome</keyword>
<gene>
    <name evidence="2" type="ORF">EJ04DRAFT_578306</name>
</gene>
<organism evidence="2 3">
    <name type="scientific">Polyplosphaeria fusca</name>
    <dbReference type="NCBI Taxonomy" id="682080"/>
    <lineage>
        <taxon>Eukaryota</taxon>
        <taxon>Fungi</taxon>
        <taxon>Dikarya</taxon>
        <taxon>Ascomycota</taxon>
        <taxon>Pezizomycotina</taxon>
        <taxon>Dothideomycetes</taxon>
        <taxon>Pleosporomycetidae</taxon>
        <taxon>Pleosporales</taxon>
        <taxon>Tetraplosphaeriaceae</taxon>
        <taxon>Polyplosphaeria</taxon>
    </lineage>
</organism>
<accession>A0A9P4UZK8</accession>
<evidence type="ECO:0008006" key="4">
    <source>
        <dbReference type="Google" id="ProtNLM"/>
    </source>
</evidence>
<dbReference type="AlphaFoldDB" id="A0A9P4UZK8"/>
<comment type="caution">
    <text evidence="2">The sequence shown here is derived from an EMBL/GenBank/DDBJ whole genome shotgun (WGS) entry which is preliminary data.</text>
</comment>
<feature type="signal peptide" evidence="1">
    <location>
        <begin position="1"/>
        <end position="19"/>
    </location>
</feature>
<sequence>MHPFVVLLLPLLSAGKVLDTSMCLVRPSYIGRISSRAPGKIFHPRPDDIGTFVQRSAQYQVDTMMEFDAIPPSSVNCTLSLVLPQHYQVEGIGEGMGLNVWNVNEHLPRGQDGVYGLVWERAPEATTLFGETGDLQIEEGAANRTLTSNGTSPFKIIGTSKCSKLMTFRVAIPAEQKTGVVSFEQTLSPLAGWILSFDCESL</sequence>
<reference evidence="2" key="1">
    <citation type="journal article" date="2020" name="Stud. Mycol.">
        <title>101 Dothideomycetes genomes: a test case for predicting lifestyles and emergence of pathogens.</title>
        <authorList>
            <person name="Haridas S."/>
            <person name="Albert R."/>
            <person name="Binder M."/>
            <person name="Bloem J."/>
            <person name="Labutti K."/>
            <person name="Salamov A."/>
            <person name="Andreopoulos B."/>
            <person name="Baker S."/>
            <person name="Barry K."/>
            <person name="Bills G."/>
            <person name="Bluhm B."/>
            <person name="Cannon C."/>
            <person name="Castanera R."/>
            <person name="Culley D."/>
            <person name="Daum C."/>
            <person name="Ezra D."/>
            <person name="Gonzalez J."/>
            <person name="Henrissat B."/>
            <person name="Kuo A."/>
            <person name="Liang C."/>
            <person name="Lipzen A."/>
            <person name="Lutzoni F."/>
            <person name="Magnuson J."/>
            <person name="Mondo S."/>
            <person name="Nolan M."/>
            <person name="Ohm R."/>
            <person name="Pangilinan J."/>
            <person name="Park H.-J."/>
            <person name="Ramirez L."/>
            <person name="Alfaro M."/>
            <person name="Sun H."/>
            <person name="Tritt A."/>
            <person name="Yoshinaga Y."/>
            <person name="Zwiers L.-H."/>
            <person name="Turgeon B."/>
            <person name="Goodwin S."/>
            <person name="Spatafora J."/>
            <person name="Crous P."/>
            <person name="Grigoriev I."/>
        </authorList>
    </citation>
    <scope>NUCLEOTIDE SEQUENCE</scope>
    <source>
        <strain evidence="2">CBS 125425</strain>
    </source>
</reference>
<name>A0A9P4UZK8_9PLEO</name>
<evidence type="ECO:0000256" key="1">
    <source>
        <dbReference type="SAM" id="SignalP"/>
    </source>
</evidence>
<protein>
    <recommendedName>
        <fullName evidence="4">Ubiquitin 3 binding protein But2 C-terminal domain-containing protein</fullName>
    </recommendedName>
</protein>
<dbReference type="EMBL" id="ML996175">
    <property type="protein sequence ID" value="KAF2732554.1"/>
    <property type="molecule type" value="Genomic_DNA"/>
</dbReference>
<dbReference type="Proteomes" id="UP000799444">
    <property type="component" value="Unassembled WGS sequence"/>
</dbReference>
<feature type="chain" id="PRO_5040151033" description="Ubiquitin 3 binding protein But2 C-terminal domain-containing protein" evidence="1">
    <location>
        <begin position="20"/>
        <end position="202"/>
    </location>
</feature>
<evidence type="ECO:0000313" key="3">
    <source>
        <dbReference type="Proteomes" id="UP000799444"/>
    </source>
</evidence>